<keyword evidence="5" id="KW-1185">Reference proteome</keyword>
<dbReference type="InterPro" id="IPR036986">
    <property type="entry name" value="S4_RNA-bd_sf"/>
</dbReference>
<evidence type="ECO:0000256" key="1">
    <source>
        <dbReference type="PROSITE-ProRule" id="PRU00182"/>
    </source>
</evidence>
<feature type="region of interest" description="Disordered" evidence="2">
    <location>
        <begin position="199"/>
        <end position="314"/>
    </location>
</feature>
<organism evidence="4 5">
    <name type="scientific">Porphyra umbilicalis</name>
    <name type="common">Purple laver</name>
    <name type="synonym">Red alga</name>
    <dbReference type="NCBI Taxonomy" id="2786"/>
    <lineage>
        <taxon>Eukaryota</taxon>
        <taxon>Rhodophyta</taxon>
        <taxon>Bangiophyceae</taxon>
        <taxon>Bangiales</taxon>
        <taxon>Bangiaceae</taxon>
        <taxon>Porphyra</taxon>
    </lineage>
</organism>
<feature type="region of interest" description="Disordered" evidence="2">
    <location>
        <begin position="377"/>
        <end position="406"/>
    </location>
</feature>
<dbReference type="EMBL" id="KV918822">
    <property type="protein sequence ID" value="OSX78020.1"/>
    <property type="molecule type" value="Genomic_DNA"/>
</dbReference>
<feature type="compositionally biased region" description="Pro residues" evidence="2">
    <location>
        <begin position="226"/>
        <end position="250"/>
    </location>
</feature>
<reference evidence="4 5" key="1">
    <citation type="submission" date="2017-03" db="EMBL/GenBank/DDBJ databases">
        <title>WGS assembly of Porphyra umbilicalis.</title>
        <authorList>
            <person name="Brawley S.H."/>
            <person name="Blouin N.A."/>
            <person name="Ficko-Blean E."/>
            <person name="Wheeler G.L."/>
            <person name="Lohr M."/>
            <person name="Goodson H.V."/>
            <person name="Jenkins J.W."/>
            <person name="Blaby-Haas C.E."/>
            <person name="Helliwell K.E."/>
            <person name="Chan C."/>
            <person name="Marriage T."/>
            <person name="Bhattacharya D."/>
            <person name="Klein A.S."/>
            <person name="Badis Y."/>
            <person name="Brodie J."/>
            <person name="Cao Y."/>
            <person name="Collen J."/>
            <person name="Dittami S.M."/>
            <person name="Gachon C.M."/>
            <person name="Green B.R."/>
            <person name="Karpowicz S."/>
            <person name="Kim J.W."/>
            <person name="Kudahl U."/>
            <person name="Lin S."/>
            <person name="Michel G."/>
            <person name="Mittag M."/>
            <person name="Olson B.J."/>
            <person name="Pangilinan J."/>
            <person name="Peng Y."/>
            <person name="Qiu H."/>
            <person name="Shu S."/>
            <person name="Singer J.T."/>
            <person name="Smith A.G."/>
            <person name="Sprecher B.N."/>
            <person name="Wagner V."/>
            <person name="Wang W."/>
            <person name="Wang Z.-Y."/>
            <person name="Yan J."/>
            <person name="Yarish C."/>
            <person name="Zoeuner-Riek S."/>
            <person name="Zhuang Y."/>
            <person name="Zou Y."/>
            <person name="Lindquist E.A."/>
            <person name="Grimwood J."/>
            <person name="Barry K."/>
            <person name="Rokhsar D.S."/>
            <person name="Schmutz J."/>
            <person name="Stiller J.W."/>
            <person name="Grossman A.R."/>
            <person name="Prochnik S.E."/>
        </authorList>
    </citation>
    <scope>NUCLEOTIDE SEQUENCE [LARGE SCALE GENOMIC DNA]</scope>
    <source>
        <strain evidence="4">4086291</strain>
    </source>
</reference>
<feature type="compositionally biased region" description="Gly residues" evidence="2">
    <location>
        <begin position="295"/>
        <end position="308"/>
    </location>
</feature>
<dbReference type="Pfam" id="PF13275">
    <property type="entry name" value="S4_2"/>
    <property type="match status" value="1"/>
</dbReference>
<name>A0A1X6PB91_PORUM</name>
<evidence type="ECO:0000313" key="5">
    <source>
        <dbReference type="Proteomes" id="UP000218209"/>
    </source>
</evidence>
<dbReference type="GO" id="GO:0003723">
    <property type="term" value="F:RNA binding"/>
    <property type="evidence" value="ECO:0007669"/>
    <property type="project" value="UniProtKB-KW"/>
</dbReference>
<evidence type="ECO:0000313" key="4">
    <source>
        <dbReference type="EMBL" id="OSX78020.1"/>
    </source>
</evidence>
<protein>
    <submittedName>
        <fullName evidence="4">Uncharacterized protein</fullName>
    </submittedName>
</protein>
<proteinExistence type="predicted"/>
<feature type="transmembrane region" description="Helical" evidence="3">
    <location>
        <begin position="425"/>
        <end position="448"/>
    </location>
</feature>
<dbReference type="PROSITE" id="PS50889">
    <property type="entry name" value="S4"/>
    <property type="match status" value="1"/>
</dbReference>
<dbReference type="Gene3D" id="3.10.290.10">
    <property type="entry name" value="RNA-binding S4 domain"/>
    <property type="match status" value="1"/>
</dbReference>
<dbReference type="Proteomes" id="UP000218209">
    <property type="component" value="Unassembled WGS sequence"/>
</dbReference>
<dbReference type="SUPFAM" id="SSF55174">
    <property type="entry name" value="Alpha-L RNA-binding motif"/>
    <property type="match status" value="1"/>
</dbReference>
<keyword evidence="3" id="KW-0472">Membrane</keyword>
<gene>
    <name evidence="4" type="ORF">BU14_0125s0008</name>
</gene>
<feature type="region of interest" description="Disordered" evidence="2">
    <location>
        <begin position="62"/>
        <end position="84"/>
    </location>
</feature>
<dbReference type="AlphaFoldDB" id="A0A1X6PB91"/>
<keyword evidence="3" id="KW-0812">Transmembrane</keyword>
<keyword evidence="3" id="KW-1133">Transmembrane helix</keyword>
<evidence type="ECO:0000256" key="2">
    <source>
        <dbReference type="SAM" id="MobiDB-lite"/>
    </source>
</evidence>
<evidence type="ECO:0000256" key="3">
    <source>
        <dbReference type="SAM" id="Phobius"/>
    </source>
</evidence>
<sequence length="470" mass="48878">MVRDKKGGTLRWYALSVMRAEAFKQVGARDNREAGIRQHSRNMQVNLSTTSTPVTTARALKRPNRAPPVTDQAQSPALRGKERNANAKGLRPCVLARRQSTGAVDGGHGRCGLRPRGANDDGEAAHRVAGDARWRCLCCRAAVAGANPVRLCRAVAARVRLPRAAARAHADAPRATCRHCGLRPSFFCPASSLPPPGLHCRPPPSNRGGGWGRAPPPPWRARHGPPHGPPPPPSTVRVCRPPPPRPPPMAFAPAIPLTRLASSPARPAASSHRTAAAAAAATRPPPARRARGGTPSMGGGGGGGGGGATPSPDGEFIRLEAFLKAQSVAPTGGQAKLLIRSGGVAVNGLTEIRRGRKLRGGDVVEVEAEGVQMTVAFDGEEGGGGGKTGSGGGGARPVGLTSDPFPNKSTQSSNTVLLSLCCCKLASWLVGLVLYCLTRVCAACSALCRRLMSPRRRPSWSIAVAMLNCS</sequence>
<feature type="compositionally biased region" description="Gly residues" evidence="2">
    <location>
        <begin position="382"/>
        <end position="396"/>
    </location>
</feature>
<keyword evidence="1" id="KW-0694">RNA-binding</keyword>
<feature type="compositionally biased region" description="Low complexity" evidence="2">
    <location>
        <begin position="251"/>
        <end position="282"/>
    </location>
</feature>
<dbReference type="CDD" id="cd00165">
    <property type="entry name" value="S4"/>
    <property type="match status" value="1"/>
</dbReference>
<accession>A0A1X6PB91</accession>